<accession>A0ABS7DAU4</accession>
<name>A0ABS7DAU4_9BACL</name>
<evidence type="ECO:0000313" key="3">
    <source>
        <dbReference type="Proteomes" id="UP000812277"/>
    </source>
</evidence>
<keyword evidence="1" id="KW-0472">Membrane</keyword>
<organism evidence="2 3">
    <name type="scientific">Paenibacillus oenotherae</name>
    <dbReference type="NCBI Taxonomy" id="1435645"/>
    <lineage>
        <taxon>Bacteria</taxon>
        <taxon>Bacillati</taxon>
        <taxon>Bacillota</taxon>
        <taxon>Bacilli</taxon>
        <taxon>Bacillales</taxon>
        <taxon>Paenibacillaceae</taxon>
        <taxon>Paenibacillus</taxon>
    </lineage>
</organism>
<evidence type="ECO:0000313" key="2">
    <source>
        <dbReference type="EMBL" id="MBW7477010.1"/>
    </source>
</evidence>
<feature type="transmembrane region" description="Helical" evidence="1">
    <location>
        <begin position="112"/>
        <end position="128"/>
    </location>
</feature>
<feature type="transmembrane region" description="Helical" evidence="1">
    <location>
        <begin position="253"/>
        <end position="278"/>
    </location>
</feature>
<dbReference type="EMBL" id="JAHZIJ010000019">
    <property type="protein sequence ID" value="MBW7477010.1"/>
    <property type="molecule type" value="Genomic_DNA"/>
</dbReference>
<evidence type="ECO:0008006" key="4">
    <source>
        <dbReference type="Google" id="ProtNLM"/>
    </source>
</evidence>
<feature type="transmembrane region" description="Helical" evidence="1">
    <location>
        <begin position="340"/>
        <end position="360"/>
    </location>
</feature>
<evidence type="ECO:0000256" key="1">
    <source>
        <dbReference type="SAM" id="Phobius"/>
    </source>
</evidence>
<proteinExistence type="predicted"/>
<reference evidence="2 3" key="1">
    <citation type="submission" date="2021-07" db="EMBL/GenBank/DDBJ databases">
        <title>Paenibacillus radiodurans sp. nov., isolated from the southeastern edge of Tengger Desert.</title>
        <authorList>
            <person name="Zhang G."/>
        </authorList>
    </citation>
    <scope>NUCLEOTIDE SEQUENCE [LARGE SCALE GENOMIC DNA]</scope>
    <source>
        <strain evidence="2 3">DT7-4</strain>
    </source>
</reference>
<feature type="transmembrane region" description="Helical" evidence="1">
    <location>
        <begin position="6"/>
        <end position="26"/>
    </location>
</feature>
<protein>
    <recommendedName>
        <fullName evidence="4">Spore germination protein</fullName>
    </recommendedName>
</protein>
<feature type="transmembrane region" description="Helical" evidence="1">
    <location>
        <begin position="75"/>
        <end position="100"/>
    </location>
</feature>
<feature type="transmembrane region" description="Helical" evidence="1">
    <location>
        <begin position="211"/>
        <end position="233"/>
    </location>
</feature>
<keyword evidence="1" id="KW-0812">Transmembrane</keyword>
<feature type="transmembrane region" description="Helical" evidence="1">
    <location>
        <begin position="308"/>
        <end position="328"/>
    </location>
</feature>
<keyword evidence="3" id="KW-1185">Reference proteome</keyword>
<feature type="transmembrane region" description="Helical" evidence="1">
    <location>
        <begin position="33"/>
        <end position="55"/>
    </location>
</feature>
<comment type="caution">
    <text evidence="2">The sequence shown here is derived from an EMBL/GenBank/DDBJ whole genome shotgun (WGS) entry which is preliminary data.</text>
</comment>
<sequence length="367" mass="42211">MNRYFYYNVVLGTMLNLMLFIPHILVKYRYTGAISSMAVAVVIGTVLSYTFTYVIQTFPGKGMPEILYLFLPRAVVIPTLLFMAAMWFIASSIALIGYAVLINRFFNPDTSAMIVLALLCLVCIYAATRSSLSVMFMMEMGLIINTPLILFILMKSVRSENMSWDAIRTVANYWQQMPQLAPVAAASYLFTGYINFAIYNRLTPPNFRLRYRWIVPVFGTVFMLISFFVPIGFHGTETVVHYIYLWSVTSDALIMNYGFIERVIFVFLILYLNLTLIYTTSGWHQAMEFVKSCFPANKPDVDQRKVPLSNWIITSVFGVLTLLHLYFFNEKESFQFASGWLILRLFVESITVIGLFILCVRWRRASS</sequence>
<gene>
    <name evidence="2" type="ORF">K0T92_20035</name>
</gene>
<dbReference type="RefSeq" id="WP_219874262.1">
    <property type="nucleotide sequence ID" value="NZ_JAHZIJ010000019.1"/>
</dbReference>
<dbReference type="Proteomes" id="UP000812277">
    <property type="component" value="Unassembled WGS sequence"/>
</dbReference>
<keyword evidence="1" id="KW-1133">Transmembrane helix</keyword>